<keyword evidence="1" id="KW-0812">Transmembrane</keyword>
<accession>A0A5B2VSR1</accession>
<feature type="domain" description="Protein-glutamine gamma-glutamyltransferase-like C-terminal" evidence="2">
    <location>
        <begin position="218"/>
        <end position="278"/>
    </location>
</feature>
<dbReference type="InterPro" id="IPR025403">
    <property type="entry name" value="TgpA-like_C"/>
</dbReference>
<evidence type="ECO:0000313" key="4">
    <source>
        <dbReference type="Proteomes" id="UP000324611"/>
    </source>
</evidence>
<keyword evidence="1" id="KW-1133">Transmembrane helix</keyword>
<evidence type="ECO:0000259" key="2">
    <source>
        <dbReference type="Pfam" id="PF13559"/>
    </source>
</evidence>
<protein>
    <submittedName>
        <fullName evidence="3">DUF4129 domain-containing protein</fullName>
    </submittedName>
</protein>
<sequence length="292" mass="33790">MITSSYRHIMQGSARCWLLLAGLILPMLLLAQSVDSSAALIQQYMDTAAAEDSFYTAAPVEDTAGRHEEQEVKTHYFWDRQRPLNIDSTEEWWSSGSLVERKIPVKIFNQLKADKDLQYHKKAPKEVEAPWLLRALVNVLGFMDSIRVILYIGLGCGLALLIFNFMRQQGFRLFKKQWNETLPDAAAETGGSEGYEKQIQDAIANGRFRMAVRYLHLQALYVMAARQLITLGKDKTNADYLRGLLKTPWYQPFARLTRDYEYIWYGEMPVNTEQFDQIHGQFRQFMRSVDNQ</sequence>
<dbReference type="EMBL" id="VUOC01000003">
    <property type="protein sequence ID" value="KAA2241628.1"/>
    <property type="molecule type" value="Genomic_DNA"/>
</dbReference>
<keyword evidence="4" id="KW-1185">Reference proteome</keyword>
<gene>
    <name evidence="3" type="ORF">F0L74_17230</name>
</gene>
<dbReference type="AlphaFoldDB" id="A0A5B2VSR1"/>
<dbReference type="Pfam" id="PF13559">
    <property type="entry name" value="DUF4129"/>
    <property type="match status" value="1"/>
</dbReference>
<organism evidence="3 4">
    <name type="scientific">Chitinophaga agrisoli</name>
    <dbReference type="NCBI Taxonomy" id="2607653"/>
    <lineage>
        <taxon>Bacteria</taxon>
        <taxon>Pseudomonadati</taxon>
        <taxon>Bacteroidota</taxon>
        <taxon>Chitinophagia</taxon>
        <taxon>Chitinophagales</taxon>
        <taxon>Chitinophagaceae</taxon>
        <taxon>Chitinophaga</taxon>
    </lineage>
</organism>
<evidence type="ECO:0000313" key="3">
    <source>
        <dbReference type="EMBL" id="KAA2241628.1"/>
    </source>
</evidence>
<comment type="caution">
    <text evidence="3">The sequence shown here is derived from an EMBL/GenBank/DDBJ whole genome shotgun (WGS) entry which is preliminary data.</text>
</comment>
<reference evidence="3 4" key="1">
    <citation type="submission" date="2019-09" db="EMBL/GenBank/DDBJ databases">
        <title>Chitinophaga ginsengihumi sp. nov., isolated from soil of ginseng rhizosphere.</title>
        <authorList>
            <person name="Lee J."/>
        </authorList>
    </citation>
    <scope>NUCLEOTIDE SEQUENCE [LARGE SCALE GENOMIC DNA]</scope>
    <source>
        <strain evidence="3 4">BN140078</strain>
    </source>
</reference>
<feature type="transmembrane region" description="Helical" evidence="1">
    <location>
        <begin position="148"/>
        <end position="166"/>
    </location>
</feature>
<evidence type="ECO:0000256" key="1">
    <source>
        <dbReference type="SAM" id="Phobius"/>
    </source>
</evidence>
<reference evidence="3 4" key="2">
    <citation type="submission" date="2019-09" db="EMBL/GenBank/DDBJ databases">
        <authorList>
            <person name="Jin C."/>
        </authorList>
    </citation>
    <scope>NUCLEOTIDE SEQUENCE [LARGE SCALE GENOMIC DNA]</scope>
    <source>
        <strain evidence="3 4">BN140078</strain>
    </source>
</reference>
<name>A0A5B2VSR1_9BACT</name>
<proteinExistence type="predicted"/>
<dbReference type="Proteomes" id="UP000324611">
    <property type="component" value="Unassembled WGS sequence"/>
</dbReference>
<keyword evidence="1" id="KW-0472">Membrane</keyword>